<name>A0AC58R7S2_CAMBA</name>
<proteinExistence type="predicted"/>
<keyword evidence="1" id="KW-1185">Reference proteome</keyword>
<organism evidence="1 2">
    <name type="scientific">Camelus bactrianus</name>
    <name type="common">Bactrian camel</name>
    <dbReference type="NCBI Taxonomy" id="9837"/>
    <lineage>
        <taxon>Eukaryota</taxon>
        <taxon>Metazoa</taxon>
        <taxon>Chordata</taxon>
        <taxon>Craniata</taxon>
        <taxon>Vertebrata</taxon>
        <taxon>Euteleostomi</taxon>
        <taxon>Mammalia</taxon>
        <taxon>Eutheria</taxon>
        <taxon>Laurasiatheria</taxon>
        <taxon>Artiodactyla</taxon>
        <taxon>Tylopoda</taxon>
        <taxon>Camelidae</taxon>
        <taxon>Camelus</taxon>
    </lineage>
</organism>
<dbReference type="RefSeq" id="XP_074230586.1">
    <property type="nucleotide sequence ID" value="XM_074374485.1"/>
</dbReference>
<evidence type="ECO:0000313" key="1">
    <source>
        <dbReference type="Proteomes" id="UP001732780"/>
    </source>
</evidence>
<sequence>MSSGSGKHHRYNEDSGGPGGDGNGRRRRHRKSGWAGRRRDPGGRGRLRAARRCVSSGFLPCDFWWGGSPSVWLPSWSQGGVQKLSARFLRPQPWREGNPGSNIPGWIPPGQPLLPDTGLWPEGWKVLTARHRPPALRLRLRAASPGNSALQQWAPEGRSAARVRRQNGEPSRPPGTAGNPAWLCWVEKVALGGCEANQGLEGVPSEGVRPPGLTLLRRLEGWRSHSSARRGLRGGVPCAPEATAHRSKDGRWACQTPASGFAPCRAWPAPAPGVTAGGGGRPRPCPAASRPASLGLFLHGSPQDQFCKTRRPSEAHTCPPAPATAPPRSSPSSGRVARPRTPRAGPLLPGLAGCTSRDGRDAHGRGVSSVRRLGS</sequence>
<evidence type="ECO:0000313" key="2">
    <source>
        <dbReference type="RefSeq" id="XP_074230586.1"/>
    </source>
</evidence>
<protein>
    <submittedName>
        <fullName evidence="2">Uncharacterized protein LOC141579329</fullName>
    </submittedName>
</protein>
<reference evidence="2" key="1">
    <citation type="submission" date="2025-08" db="UniProtKB">
        <authorList>
            <consortium name="RefSeq"/>
        </authorList>
    </citation>
    <scope>IDENTIFICATION</scope>
    <source>
        <tissue evidence="2">Blood</tissue>
    </source>
</reference>
<accession>A0AC58R7S2</accession>
<dbReference type="Proteomes" id="UP001732780">
    <property type="component" value="Chromosome 12"/>
</dbReference>
<gene>
    <name evidence="2" type="primary">LOC141579329</name>
</gene>